<protein>
    <submittedName>
        <fullName evidence="1">Uncharacterized protein</fullName>
    </submittedName>
</protein>
<comment type="caution">
    <text evidence="1">The sequence shown here is derived from an EMBL/GenBank/DDBJ whole genome shotgun (WGS) entry which is preliminary data.</text>
</comment>
<name>A0A9D1FWP1_9BACT</name>
<reference evidence="1" key="1">
    <citation type="submission" date="2020-10" db="EMBL/GenBank/DDBJ databases">
        <authorList>
            <person name="Gilroy R."/>
        </authorList>
    </citation>
    <scope>NUCLEOTIDE SEQUENCE</scope>
    <source>
        <strain evidence="1">CHK152-2994</strain>
    </source>
</reference>
<evidence type="ECO:0000313" key="1">
    <source>
        <dbReference type="EMBL" id="HIS83489.1"/>
    </source>
</evidence>
<dbReference type="EMBL" id="DVJO01000170">
    <property type="protein sequence ID" value="HIS83489.1"/>
    <property type="molecule type" value="Genomic_DNA"/>
</dbReference>
<evidence type="ECO:0000313" key="2">
    <source>
        <dbReference type="Proteomes" id="UP000824139"/>
    </source>
</evidence>
<accession>A0A9D1FWP1</accession>
<reference evidence="1" key="2">
    <citation type="journal article" date="2021" name="PeerJ">
        <title>Extensive microbial diversity within the chicken gut microbiome revealed by metagenomics and culture.</title>
        <authorList>
            <person name="Gilroy R."/>
            <person name="Ravi A."/>
            <person name="Getino M."/>
            <person name="Pursley I."/>
            <person name="Horton D.L."/>
            <person name="Alikhan N.F."/>
            <person name="Baker D."/>
            <person name="Gharbi K."/>
            <person name="Hall N."/>
            <person name="Watson M."/>
            <person name="Adriaenssens E.M."/>
            <person name="Foster-Nyarko E."/>
            <person name="Jarju S."/>
            <person name="Secka A."/>
            <person name="Antonio M."/>
            <person name="Oren A."/>
            <person name="Chaudhuri R.R."/>
            <person name="La Ragione R."/>
            <person name="Hildebrand F."/>
            <person name="Pallen M.J."/>
        </authorList>
    </citation>
    <scope>NUCLEOTIDE SEQUENCE</scope>
    <source>
        <strain evidence="1">CHK152-2994</strain>
    </source>
</reference>
<dbReference type="AlphaFoldDB" id="A0A9D1FWP1"/>
<proteinExistence type="predicted"/>
<organism evidence="1 2">
    <name type="scientific">Candidatus Scatenecus faecavium</name>
    <dbReference type="NCBI Taxonomy" id="2840915"/>
    <lineage>
        <taxon>Bacteria</taxon>
        <taxon>Candidatus Scatenecus</taxon>
    </lineage>
</organism>
<sequence>MNKLNIMTFSKRTLYEMPRQHAKNANILYSDELAHHIPKIFNEETLSTLNNYAEKNNARILFSYMPGDMFHNTQMSVYNSNTAELNSQALKLKIKNKEDFVNSLRTIYTQVAESIKKLSQK</sequence>
<gene>
    <name evidence="1" type="ORF">IAD41_07790</name>
</gene>
<dbReference type="Proteomes" id="UP000824139">
    <property type="component" value="Unassembled WGS sequence"/>
</dbReference>